<organism evidence="2 3">
    <name type="scientific">Quercus lobata</name>
    <name type="common">Valley oak</name>
    <dbReference type="NCBI Taxonomy" id="97700"/>
    <lineage>
        <taxon>Eukaryota</taxon>
        <taxon>Viridiplantae</taxon>
        <taxon>Streptophyta</taxon>
        <taxon>Embryophyta</taxon>
        <taxon>Tracheophyta</taxon>
        <taxon>Spermatophyta</taxon>
        <taxon>Magnoliopsida</taxon>
        <taxon>eudicotyledons</taxon>
        <taxon>Gunneridae</taxon>
        <taxon>Pentapetalae</taxon>
        <taxon>rosids</taxon>
        <taxon>fabids</taxon>
        <taxon>Fagales</taxon>
        <taxon>Fagaceae</taxon>
        <taxon>Quercus</taxon>
    </lineage>
</organism>
<dbReference type="EMBL" id="LRBV02000003">
    <property type="status" value="NOT_ANNOTATED_CDS"/>
    <property type="molecule type" value="Genomic_DNA"/>
</dbReference>
<dbReference type="EnsemblPlants" id="QL03p053922:mrna">
    <property type="protein sequence ID" value="QL03p053922:mrna"/>
    <property type="gene ID" value="QL03p053922"/>
</dbReference>
<feature type="compositionally biased region" description="Basic and acidic residues" evidence="1">
    <location>
        <begin position="222"/>
        <end position="235"/>
    </location>
</feature>
<name>A0A7N2L923_QUELO</name>
<sequence length="235" mass="26555">MEKKVKIRGDKWLHDLTSSEDSSAYKLLMDNEASTRPSTLNPTVLSGFLEKDLGLENFRDLFVGVLNSDDSELADRFTMLSSLPQLVFRFEHWVLPNLPFHKAKFDGALFRDSSSASIAVVVGDFEGNVIRALFERIGLPASVVEVEALACRRAVSFAIEIDKLAKKARYLLLPQFGLEEIPVDVSPFVMQDKFYVKSLIKFHNSGKKERTEKKNKRANANTEREREGESTVRAL</sequence>
<proteinExistence type="predicted"/>
<keyword evidence="3" id="KW-1185">Reference proteome</keyword>
<dbReference type="Proteomes" id="UP000594261">
    <property type="component" value="Chromosome 3"/>
</dbReference>
<dbReference type="InParanoid" id="A0A7N2L923"/>
<feature type="region of interest" description="Disordered" evidence="1">
    <location>
        <begin position="207"/>
        <end position="235"/>
    </location>
</feature>
<reference evidence="2" key="2">
    <citation type="submission" date="2021-01" db="UniProtKB">
        <authorList>
            <consortium name="EnsemblPlants"/>
        </authorList>
    </citation>
    <scope>IDENTIFICATION</scope>
</reference>
<dbReference type="AlphaFoldDB" id="A0A7N2L923"/>
<evidence type="ECO:0000313" key="3">
    <source>
        <dbReference type="Proteomes" id="UP000594261"/>
    </source>
</evidence>
<reference evidence="2 3" key="1">
    <citation type="journal article" date="2016" name="G3 (Bethesda)">
        <title>First Draft Assembly and Annotation of the Genome of a California Endemic Oak Quercus lobata Nee (Fagaceae).</title>
        <authorList>
            <person name="Sork V.L."/>
            <person name="Fitz-Gibbon S.T."/>
            <person name="Puiu D."/>
            <person name="Crepeau M."/>
            <person name="Gugger P.F."/>
            <person name="Sherman R."/>
            <person name="Stevens K."/>
            <person name="Langley C.H."/>
            <person name="Pellegrini M."/>
            <person name="Salzberg S.L."/>
        </authorList>
    </citation>
    <scope>NUCLEOTIDE SEQUENCE [LARGE SCALE GENOMIC DNA]</scope>
    <source>
        <strain evidence="2 3">cv. SW786</strain>
    </source>
</reference>
<accession>A0A7N2L923</accession>
<protein>
    <submittedName>
        <fullName evidence="2">Uncharacterized protein</fullName>
    </submittedName>
</protein>
<evidence type="ECO:0000256" key="1">
    <source>
        <dbReference type="SAM" id="MobiDB-lite"/>
    </source>
</evidence>
<evidence type="ECO:0000313" key="2">
    <source>
        <dbReference type="EnsemblPlants" id="QL03p053922:mrna"/>
    </source>
</evidence>
<dbReference type="Gramene" id="QL03p053922:mrna">
    <property type="protein sequence ID" value="QL03p053922:mrna"/>
    <property type="gene ID" value="QL03p053922"/>
</dbReference>